<reference evidence="3" key="1">
    <citation type="submission" date="2021-04" db="EMBL/GenBank/DDBJ databases">
        <title>Complete Genome Sequences of Macrococcus spp. from dog and cattle.</title>
        <authorList>
            <person name="Schwendener S."/>
            <person name="Perreten V."/>
        </authorList>
    </citation>
    <scope>NUCLEOTIDE SEQUENCE</scope>
    <source>
        <strain evidence="3">Epi0143-OL</strain>
    </source>
</reference>
<protein>
    <submittedName>
        <fullName evidence="3">RHS repeat-associated core domain-containing protein</fullName>
    </submittedName>
</protein>
<dbReference type="AlphaFoldDB" id="A0A9Q9BUH2"/>
<dbReference type="PANTHER" id="PTHR32305:SF17">
    <property type="entry name" value="TRNA NUCLEASE WAPA"/>
    <property type="match status" value="1"/>
</dbReference>
<dbReference type="Gene3D" id="2.180.10.10">
    <property type="entry name" value="RHS repeat-associated core"/>
    <property type="match status" value="2"/>
</dbReference>
<name>A0A9Q9BUH2_9STAP</name>
<organism evidence="3 4">
    <name type="scientific">Macrococcus equipercicus</name>
    <dbReference type="NCBI Taxonomy" id="69967"/>
    <lineage>
        <taxon>Bacteria</taxon>
        <taxon>Bacillati</taxon>
        <taxon>Bacillota</taxon>
        <taxon>Bacilli</taxon>
        <taxon>Bacillales</taxon>
        <taxon>Staphylococcaceae</taxon>
        <taxon>Macrococcus</taxon>
    </lineage>
</organism>
<sequence>MKTADGKVTQYAYNDKTGDLSRIDLPSGKSIVYKYNSEGDTTAVSDGTKNLFDYVYDADGKLTEVKDSTNSKSKRYSYENTLTNSAGDGQGRLMSITDYFGINQSYKYVTGIDSIKTDLPSSMTFNGVESIYSYDKVNRLDKVEVSGNKWLFRHDELGRVNQTKLPMNTGSVDYEFGDNGAIESIVSETGVANVVNDQYSYDQYGNMSKKQSNGVVSTYQYDAMDQLTEEKIGDKTFSYTYDKRGNRTSVNGTNATFNIMNQLTQFGSESISYDADGNRTGDGKFTYEWDAVGQMTRLTEKSTGETWSYQYDEHGRRITKVHNGTTIRYHYDSDTNHLMAESQDGQVIRQYIRDQEGNLLGLKVNGTYYSYHKNYRGDIIGITDMSGNLQASYEYDSWGNVLKEDVKDTNLKNQPFRYASYFYDTESSQYYLMARYYHPKHGVFLSVDPELGTDETVGMHNGYNYANNNTVRNIDPSGRAWQSADQAGGYGSNNIGGGVSISPRIRVVRVSTPKSYRVNASSLKQVFNNVRKDTSRFRVSNKHLNNAGGRYVKFNTSQKSKVNKWIREALNSERKRVYRNKNKTKSYYVVANLHKKIGTRGEKRIKIVFGADGKIWTAYPLK</sequence>
<dbReference type="InterPro" id="IPR056823">
    <property type="entry name" value="TEN-like_YD-shell"/>
</dbReference>
<evidence type="ECO:0000259" key="2">
    <source>
        <dbReference type="Pfam" id="PF25023"/>
    </source>
</evidence>
<evidence type="ECO:0000313" key="3">
    <source>
        <dbReference type="EMBL" id="UTH14709.1"/>
    </source>
</evidence>
<dbReference type="Pfam" id="PF25023">
    <property type="entry name" value="TEN_YD-shell"/>
    <property type="match status" value="1"/>
</dbReference>
<dbReference type="NCBIfam" id="TIGR01643">
    <property type="entry name" value="YD_repeat_2x"/>
    <property type="match status" value="1"/>
</dbReference>
<feature type="domain" description="Teneurin-like YD-shell" evidence="2">
    <location>
        <begin position="218"/>
        <end position="471"/>
    </location>
</feature>
<evidence type="ECO:0000256" key="1">
    <source>
        <dbReference type="ARBA" id="ARBA00022737"/>
    </source>
</evidence>
<accession>A0A9Q9BUH2</accession>
<dbReference type="InterPro" id="IPR050708">
    <property type="entry name" value="T6SS_VgrG/RHS"/>
</dbReference>
<dbReference type="KEGG" id="mequ:KFV11_04980"/>
<dbReference type="InterPro" id="IPR022385">
    <property type="entry name" value="Rhs_assc_core"/>
</dbReference>
<gene>
    <name evidence="3" type="ORF">KFV11_04980</name>
</gene>
<evidence type="ECO:0000313" key="4">
    <source>
        <dbReference type="Proteomes" id="UP001057381"/>
    </source>
</evidence>
<dbReference type="Proteomes" id="UP001057381">
    <property type="component" value="Chromosome"/>
</dbReference>
<dbReference type="EMBL" id="CP073809">
    <property type="protein sequence ID" value="UTH14709.1"/>
    <property type="molecule type" value="Genomic_DNA"/>
</dbReference>
<dbReference type="NCBIfam" id="TIGR03696">
    <property type="entry name" value="Rhs_assc_core"/>
    <property type="match status" value="1"/>
</dbReference>
<dbReference type="InterPro" id="IPR006530">
    <property type="entry name" value="YD"/>
</dbReference>
<dbReference type="RefSeq" id="WP_254250492.1">
    <property type="nucleotide sequence ID" value="NZ_CP073809.1"/>
</dbReference>
<dbReference type="PANTHER" id="PTHR32305">
    <property type="match status" value="1"/>
</dbReference>
<proteinExistence type="predicted"/>
<keyword evidence="1" id="KW-0677">Repeat</keyword>